<evidence type="ECO:0000256" key="1">
    <source>
        <dbReference type="ARBA" id="ARBA00005254"/>
    </source>
</evidence>
<comment type="similarity">
    <text evidence="1">Belongs to the enoyl-CoA hydratase/isomerase family.</text>
</comment>
<name>A0ABW3FF71_9HYPH</name>
<dbReference type="RefSeq" id="WP_377211430.1">
    <property type="nucleotide sequence ID" value="NZ_JBHTJV010000003.1"/>
</dbReference>
<protein>
    <submittedName>
        <fullName evidence="3">Enoyl-CoA hydratase-related protein</fullName>
    </submittedName>
</protein>
<dbReference type="Proteomes" id="UP001597101">
    <property type="component" value="Unassembled WGS sequence"/>
</dbReference>
<dbReference type="Gene3D" id="3.90.226.10">
    <property type="entry name" value="2-enoyl-CoA Hydratase, Chain A, domain 1"/>
    <property type="match status" value="1"/>
</dbReference>
<dbReference type="PANTHER" id="PTHR11941:SF54">
    <property type="entry name" value="ENOYL-COA HYDRATASE, MITOCHONDRIAL"/>
    <property type="match status" value="1"/>
</dbReference>
<evidence type="ECO:0000313" key="4">
    <source>
        <dbReference type="Proteomes" id="UP001597101"/>
    </source>
</evidence>
<gene>
    <name evidence="3" type="ORF">ACFQ14_04060</name>
</gene>
<organism evidence="3 4">
    <name type="scientific">Pseudahrensia aquimaris</name>
    <dbReference type="NCBI Taxonomy" id="744461"/>
    <lineage>
        <taxon>Bacteria</taxon>
        <taxon>Pseudomonadati</taxon>
        <taxon>Pseudomonadota</taxon>
        <taxon>Alphaproteobacteria</taxon>
        <taxon>Hyphomicrobiales</taxon>
        <taxon>Ahrensiaceae</taxon>
        <taxon>Pseudahrensia</taxon>
    </lineage>
</organism>
<dbReference type="EMBL" id="JBHTJV010000003">
    <property type="protein sequence ID" value="MFD0915575.1"/>
    <property type="molecule type" value="Genomic_DNA"/>
</dbReference>
<evidence type="ECO:0000256" key="2">
    <source>
        <dbReference type="ARBA" id="ARBA00023239"/>
    </source>
</evidence>
<accession>A0ABW3FF71</accession>
<dbReference type="PANTHER" id="PTHR11941">
    <property type="entry name" value="ENOYL-COA HYDRATASE-RELATED"/>
    <property type="match status" value="1"/>
</dbReference>
<dbReference type="InterPro" id="IPR001753">
    <property type="entry name" value="Enoyl-CoA_hydra/iso"/>
</dbReference>
<proteinExistence type="inferred from homology"/>
<keyword evidence="2" id="KW-0456">Lyase</keyword>
<dbReference type="CDD" id="cd06558">
    <property type="entry name" value="crotonase-like"/>
    <property type="match status" value="1"/>
</dbReference>
<dbReference type="Gene3D" id="1.10.12.10">
    <property type="entry name" value="Lyase 2-enoyl-coa Hydratase, Chain A, domain 2"/>
    <property type="match status" value="1"/>
</dbReference>
<evidence type="ECO:0000313" key="3">
    <source>
        <dbReference type="EMBL" id="MFD0915575.1"/>
    </source>
</evidence>
<sequence>MAEIKKRTKNNVGWLILANPARHNALTQHAWEAIPPALAEMVDEGTRAIIIMGEGASFCAGADISEFDTVRKDAASAAVYEKANADAFAAIGKVSVPTIAAIDGYCLGGGFGIACACDLRLATSEATFGVPAARLGLAYPVEAMADIVAAVGTQNAKHLLFTARRYDAAHMKAIGFLLNIVAQENLAKEAEAMAVEIAALAPLTHAATKAAIDAAQSLNSSAADALGNVTFSSQDYAEGRAAFREKRPARFTGR</sequence>
<dbReference type="Pfam" id="PF00378">
    <property type="entry name" value="ECH_1"/>
    <property type="match status" value="1"/>
</dbReference>
<dbReference type="InterPro" id="IPR014748">
    <property type="entry name" value="Enoyl-CoA_hydra_C"/>
</dbReference>
<reference evidence="4" key="1">
    <citation type="journal article" date="2019" name="Int. J. Syst. Evol. Microbiol.">
        <title>The Global Catalogue of Microorganisms (GCM) 10K type strain sequencing project: providing services to taxonomists for standard genome sequencing and annotation.</title>
        <authorList>
            <consortium name="The Broad Institute Genomics Platform"/>
            <consortium name="The Broad Institute Genome Sequencing Center for Infectious Disease"/>
            <person name="Wu L."/>
            <person name="Ma J."/>
        </authorList>
    </citation>
    <scope>NUCLEOTIDE SEQUENCE [LARGE SCALE GENOMIC DNA]</scope>
    <source>
        <strain evidence="4">CCUG 60023</strain>
    </source>
</reference>
<comment type="caution">
    <text evidence="3">The sequence shown here is derived from an EMBL/GenBank/DDBJ whole genome shotgun (WGS) entry which is preliminary data.</text>
</comment>
<dbReference type="InterPro" id="IPR029045">
    <property type="entry name" value="ClpP/crotonase-like_dom_sf"/>
</dbReference>
<keyword evidence="4" id="KW-1185">Reference proteome</keyword>
<dbReference type="SUPFAM" id="SSF52096">
    <property type="entry name" value="ClpP/crotonase"/>
    <property type="match status" value="1"/>
</dbReference>